<name>A0A9P0ATV8_BRAAE</name>
<keyword evidence="11" id="KW-1015">Disulfide bond</keyword>
<comment type="cofactor">
    <cofactor evidence="1">
        <name>Ca(2+)</name>
        <dbReference type="ChEBI" id="CHEBI:29108"/>
    </cofactor>
</comment>
<dbReference type="AlphaFoldDB" id="A0A9P0ATV8"/>
<evidence type="ECO:0000256" key="9">
    <source>
        <dbReference type="ARBA" id="ARBA00022963"/>
    </source>
</evidence>
<keyword evidence="7" id="KW-0378">Hydrolase</keyword>
<keyword evidence="8" id="KW-0106">Calcium</keyword>
<dbReference type="CDD" id="cd04704">
    <property type="entry name" value="PLA2_bee_venom_like"/>
    <property type="match status" value="1"/>
</dbReference>
<dbReference type="EMBL" id="OV121132">
    <property type="protein sequence ID" value="CAH0547823.1"/>
    <property type="molecule type" value="Genomic_DNA"/>
</dbReference>
<keyword evidence="10" id="KW-0443">Lipid metabolism</keyword>
<protein>
    <recommendedName>
        <fullName evidence="4">Phospholipase A2</fullName>
        <ecNumber evidence="3">3.1.1.4</ecNumber>
    </recommendedName>
    <alternativeName>
        <fullName evidence="12">Phosphatidylcholine 2-acylhydrolase</fullName>
    </alternativeName>
</protein>
<evidence type="ECO:0000256" key="8">
    <source>
        <dbReference type="ARBA" id="ARBA00022837"/>
    </source>
</evidence>
<keyword evidence="6" id="KW-0479">Metal-binding</keyword>
<dbReference type="GO" id="GO:0046872">
    <property type="term" value="F:metal ion binding"/>
    <property type="evidence" value="ECO:0007669"/>
    <property type="project" value="UniProtKB-KW"/>
</dbReference>
<dbReference type="GO" id="GO:0050482">
    <property type="term" value="P:arachidonate secretion"/>
    <property type="evidence" value="ECO:0007669"/>
    <property type="project" value="InterPro"/>
</dbReference>
<dbReference type="GO" id="GO:0006644">
    <property type="term" value="P:phospholipid metabolic process"/>
    <property type="evidence" value="ECO:0007669"/>
    <property type="project" value="InterPro"/>
</dbReference>
<dbReference type="Gene3D" id="1.20.90.10">
    <property type="entry name" value="Phospholipase A2 domain"/>
    <property type="match status" value="1"/>
</dbReference>
<dbReference type="Pfam" id="PF05826">
    <property type="entry name" value="Phospholip_A2_2"/>
    <property type="match status" value="1"/>
</dbReference>
<dbReference type="InterPro" id="IPR016090">
    <property type="entry name" value="PLA2-like_dom"/>
</dbReference>
<dbReference type="GO" id="GO:0004623">
    <property type="term" value="F:phospholipase A2 activity"/>
    <property type="evidence" value="ECO:0007669"/>
    <property type="project" value="UniProtKB-EC"/>
</dbReference>
<evidence type="ECO:0000256" key="10">
    <source>
        <dbReference type="ARBA" id="ARBA00023098"/>
    </source>
</evidence>
<dbReference type="SUPFAM" id="SSF48619">
    <property type="entry name" value="Phospholipase A2, PLA2"/>
    <property type="match status" value="1"/>
</dbReference>
<gene>
    <name evidence="14" type="ORF">MELIAE_LOCUS1737</name>
</gene>
<keyword evidence="9" id="KW-0442">Lipid degradation</keyword>
<feature type="domain" description="Phospholipase A2-like central" evidence="13">
    <location>
        <begin position="2"/>
        <end position="96"/>
    </location>
</feature>
<keyword evidence="15" id="KW-1185">Reference proteome</keyword>
<proteinExistence type="predicted"/>
<reference evidence="14" key="1">
    <citation type="submission" date="2021-12" db="EMBL/GenBank/DDBJ databases">
        <authorList>
            <person name="King R."/>
        </authorList>
    </citation>
    <scope>NUCLEOTIDE SEQUENCE</scope>
</reference>
<dbReference type="GO" id="GO:0016042">
    <property type="term" value="P:lipid catabolic process"/>
    <property type="evidence" value="ECO:0007669"/>
    <property type="project" value="UniProtKB-KW"/>
</dbReference>
<evidence type="ECO:0000259" key="13">
    <source>
        <dbReference type="Pfam" id="PF05826"/>
    </source>
</evidence>
<evidence type="ECO:0000313" key="15">
    <source>
        <dbReference type="Proteomes" id="UP001154078"/>
    </source>
</evidence>
<dbReference type="PANTHER" id="PTHR12253">
    <property type="entry name" value="RH14732P"/>
    <property type="match status" value="1"/>
</dbReference>
<evidence type="ECO:0000256" key="6">
    <source>
        <dbReference type="ARBA" id="ARBA00022723"/>
    </source>
</evidence>
<accession>A0A9P0ATV8</accession>
<dbReference type="Proteomes" id="UP001154078">
    <property type="component" value="Chromosome 1"/>
</dbReference>
<evidence type="ECO:0000256" key="1">
    <source>
        <dbReference type="ARBA" id="ARBA00001913"/>
    </source>
</evidence>
<evidence type="ECO:0000256" key="7">
    <source>
        <dbReference type="ARBA" id="ARBA00022801"/>
    </source>
</evidence>
<dbReference type="FunFam" id="1.20.90.10:FF:000002">
    <property type="entry name" value="Phospholipase A2 group III"/>
    <property type="match status" value="1"/>
</dbReference>
<evidence type="ECO:0000256" key="2">
    <source>
        <dbReference type="ARBA" id="ARBA00004613"/>
    </source>
</evidence>
<evidence type="ECO:0000256" key="11">
    <source>
        <dbReference type="ARBA" id="ARBA00023157"/>
    </source>
</evidence>
<dbReference type="EC" id="3.1.1.4" evidence="3"/>
<dbReference type="InterPro" id="IPR036444">
    <property type="entry name" value="PLipase_A2_dom_sf"/>
</dbReference>
<evidence type="ECO:0000256" key="4">
    <source>
        <dbReference type="ARBA" id="ARBA00021721"/>
    </source>
</evidence>
<sequence length="135" mass="15794">MFVGTKWCGVGNIAEGDDDYGVHRQTDKCCRNHDLCPDIIEAYQSKYNLTNPYFYSKLNCACDKEFYKCLKSINTNSATQVGHLYFTVLGTQCYANTYPVKECRKYTYFPKKKCIEYLLDDTQDQGYQWFDLPNF</sequence>
<dbReference type="OrthoDB" id="10059604at2759"/>
<dbReference type="PROSITE" id="PS00118">
    <property type="entry name" value="PA2_HIS"/>
    <property type="match status" value="1"/>
</dbReference>
<evidence type="ECO:0000256" key="5">
    <source>
        <dbReference type="ARBA" id="ARBA00022525"/>
    </source>
</evidence>
<comment type="subcellular location">
    <subcellularLocation>
        <location evidence="2">Secreted</location>
    </subcellularLocation>
</comment>
<dbReference type="GO" id="GO:0005576">
    <property type="term" value="C:extracellular region"/>
    <property type="evidence" value="ECO:0007669"/>
    <property type="project" value="UniProtKB-SubCell"/>
</dbReference>
<dbReference type="InterPro" id="IPR033113">
    <property type="entry name" value="PLA2_histidine"/>
</dbReference>
<evidence type="ECO:0000256" key="3">
    <source>
        <dbReference type="ARBA" id="ARBA00013278"/>
    </source>
</evidence>
<evidence type="ECO:0000256" key="12">
    <source>
        <dbReference type="ARBA" id="ARBA00029903"/>
    </source>
</evidence>
<keyword evidence="5" id="KW-0964">Secreted</keyword>
<organism evidence="14 15">
    <name type="scientific">Brassicogethes aeneus</name>
    <name type="common">Rape pollen beetle</name>
    <name type="synonym">Meligethes aeneus</name>
    <dbReference type="NCBI Taxonomy" id="1431903"/>
    <lineage>
        <taxon>Eukaryota</taxon>
        <taxon>Metazoa</taxon>
        <taxon>Ecdysozoa</taxon>
        <taxon>Arthropoda</taxon>
        <taxon>Hexapoda</taxon>
        <taxon>Insecta</taxon>
        <taxon>Pterygota</taxon>
        <taxon>Neoptera</taxon>
        <taxon>Endopterygota</taxon>
        <taxon>Coleoptera</taxon>
        <taxon>Polyphaga</taxon>
        <taxon>Cucujiformia</taxon>
        <taxon>Nitidulidae</taxon>
        <taxon>Meligethinae</taxon>
        <taxon>Brassicogethes</taxon>
    </lineage>
</organism>
<evidence type="ECO:0000313" key="14">
    <source>
        <dbReference type="EMBL" id="CAH0547823.1"/>
    </source>
</evidence>